<evidence type="ECO:0000313" key="1">
    <source>
        <dbReference type="EMBL" id="MBB6467238.1"/>
    </source>
</evidence>
<accession>A0A8E1WFA2</accession>
<comment type="caution">
    <text evidence="1">The sequence shown here is derived from an EMBL/GenBank/DDBJ whole genome shotgun (WGS) entry which is preliminary data.</text>
</comment>
<proteinExistence type="predicted"/>
<dbReference type="EMBL" id="JACHGI010000005">
    <property type="protein sequence ID" value="MBB6467238.1"/>
    <property type="molecule type" value="Genomic_DNA"/>
</dbReference>
<dbReference type="AlphaFoldDB" id="A0A8E1WFA2"/>
<sequence>MLMMRPPIGSCLRIAAKAAREHRNVPVRLTETTAFQASTGDLVDCRGLVAHAGIVEEQVDPAERLGDGLEHVVDLIGPGHVADDGQRAGIGLAGIANGFIERIFAATAKDGVPTVLEQGCRHCLADALASTGDHRDPVACHDEAPPPCA</sequence>
<organism evidence="1 2">
    <name type="scientific">Aminobacter carboxidus</name>
    <dbReference type="NCBI Taxonomy" id="376165"/>
    <lineage>
        <taxon>Bacteria</taxon>
        <taxon>Pseudomonadati</taxon>
        <taxon>Pseudomonadota</taxon>
        <taxon>Alphaproteobacteria</taxon>
        <taxon>Hyphomicrobiales</taxon>
        <taxon>Phyllobacteriaceae</taxon>
        <taxon>Aminobacter</taxon>
    </lineage>
</organism>
<name>A0A8E1WFA2_9HYPH</name>
<gene>
    <name evidence="1" type="ORF">HNQ96_003117</name>
</gene>
<dbReference type="Proteomes" id="UP000532373">
    <property type="component" value="Unassembled WGS sequence"/>
</dbReference>
<evidence type="ECO:0000313" key="2">
    <source>
        <dbReference type="Proteomes" id="UP000532373"/>
    </source>
</evidence>
<protein>
    <submittedName>
        <fullName evidence="1">Uncharacterized protein</fullName>
    </submittedName>
</protein>
<reference evidence="1 2" key="1">
    <citation type="submission" date="2020-08" db="EMBL/GenBank/DDBJ databases">
        <title>Genomic Encyclopedia of Type Strains, Phase IV (KMG-IV): sequencing the most valuable type-strain genomes for metagenomic binning, comparative biology and taxonomic classification.</title>
        <authorList>
            <person name="Goeker M."/>
        </authorList>
    </citation>
    <scope>NUCLEOTIDE SEQUENCE [LARGE SCALE GENOMIC DNA]</scope>
    <source>
        <strain evidence="1 2">DSM 17454</strain>
    </source>
</reference>